<feature type="region of interest" description="Disordered" evidence="1">
    <location>
        <begin position="1"/>
        <end position="29"/>
    </location>
</feature>
<proteinExistence type="predicted"/>
<evidence type="ECO:0000313" key="3">
    <source>
        <dbReference type="WBParaSite" id="L893_g18836.t1"/>
    </source>
</evidence>
<reference evidence="3" key="1">
    <citation type="submission" date="2016-11" db="UniProtKB">
        <authorList>
            <consortium name="WormBaseParasite"/>
        </authorList>
    </citation>
    <scope>IDENTIFICATION</scope>
</reference>
<feature type="compositionally biased region" description="Polar residues" evidence="1">
    <location>
        <begin position="7"/>
        <end position="21"/>
    </location>
</feature>
<sequence length="67" mass="7378">MSVIRSRMSSTSDHTAASNSLDGEDFAAKSKKRMPTDCGMFPLPVERELTDLQRGLTTIRFANARCA</sequence>
<dbReference type="WBParaSite" id="L893_g18836.t1">
    <property type="protein sequence ID" value="L893_g18836.t1"/>
    <property type="gene ID" value="L893_g18836"/>
</dbReference>
<protein>
    <submittedName>
        <fullName evidence="3">Uncharacterized protein</fullName>
    </submittedName>
</protein>
<name>A0A1I7YR20_9BILA</name>
<evidence type="ECO:0000256" key="1">
    <source>
        <dbReference type="SAM" id="MobiDB-lite"/>
    </source>
</evidence>
<evidence type="ECO:0000313" key="2">
    <source>
        <dbReference type="Proteomes" id="UP000095287"/>
    </source>
</evidence>
<keyword evidence="2" id="KW-1185">Reference proteome</keyword>
<dbReference type="Proteomes" id="UP000095287">
    <property type="component" value="Unplaced"/>
</dbReference>
<organism evidence="2 3">
    <name type="scientific">Steinernema glaseri</name>
    <dbReference type="NCBI Taxonomy" id="37863"/>
    <lineage>
        <taxon>Eukaryota</taxon>
        <taxon>Metazoa</taxon>
        <taxon>Ecdysozoa</taxon>
        <taxon>Nematoda</taxon>
        <taxon>Chromadorea</taxon>
        <taxon>Rhabditida</taxon>
        <taxon>Tylenchina</taxon>
        <taxon>Panagrolaimomorpha</taxon>
        <taxon>Strongyloidoidea</taxon>
        <taxon>Steinernematidae</taxon>
        <taxon>Steinernema</taxon>
    </lineage>
</organism>
<dbReference type="AlphaFoldDB" id="A0A1I7YR20"/>
<accession>A0A1I7YR20</accession>